<dbReference type="Proteomes" id="UP000297422">
    <property type="component" value="Unassembled WGS sequence"/>
</dbReference>
<evidence type="ECO:0000313" key="1">
    <source>
        <dbReference type="EMBL" id="TGM16935.1"/>
    </source>
</evidence>
<keyword evidence="2" id="KW-1185">Reference proteome</keyword>
<reference evidence="2" key="1">
    <citation type="journal article" date="2019" name="PLoS Negl. Trop. Dis.">
        <title>Revisiting the worldwide diversity of Leptospira species in the environment.</title>
        <authorList>
            <person name="Vincent A.T."/>
            <person name="Schiettekatte O."/>
            <person name="Bourhy P."/>
            <person name="Veyrier F.J."/>
            <person name="Picardeau M."/>
        </authorList>
    </citation>
    <scope>NUCLEOTIDE SEQUENCE [LARGE SCALE GENOMIC DNA]</scope>
    <source>
        <strain evidence="2">201702407</strain>
    </source>
</reference>
<gene>
    <name evidence="1" type="ORF">EHQ90_08395</name>
</gene>
<keyword evidence="1" id="KW-0131">Cell cycle</keyword>
<dbReference type="GO" id="GO:0051301">
    <property type="term" value="P:cell division"/>
    <property type="evidence" value="ECO:0007669"/>
    <property type="project" value="UniProtKB-KW"/>
</dbReference>
<protein>
    <submittedName>
        <fullName evidence="1">Cell division protein SepF</fullName>
    </submittedName>
</protein>
<dbReference type="EMBL" id="RQGT01000066">
    <property type="protein sequence ID" value="TGM16935.1"/>
    <property type="molecule type" value="Genomic_DNA"/>
</dbReference>
<accession>A0ABY2N4W4</accession>
<name>A0ABY2N4W4_9LEPT</name>
<proteinExistence type="predicted"/>
<evidence type="ECO:0000313" key="2">
    <source>
        <dbReference type="Proteomes" id="UP000297422"/>
    </source>
</evidence>
<organism evidence="1 2">
    <name type="scientific">Leptospira stimsonii</name>
    <dbReference type="NCBI Taxonomy" id="2202203"/>
    <lineage>
        <taxon>Bacteria</taxon>
        <taxon>Pseudomonadati</taxon>
        <taxon>Spirochaetota</taxon>
        <taxon>Spirochaetia</taxon>
        <taxon>Leptospirales</taxon>
        <taxon>Leptospiraceae</taxon>
        <taxon>Leptospira</taxon>
    </lineage>
</organism>
<sequence>MNPSEIREVSELNDEQKQRICDFLQGAVYSWCKNRKNEWFSMRDLMGGENTDWDGTPLYELYLKHLNKKSNNPVKEAGRDSGWLLKKVLHLDIRKFDARDGEGLIREYQWVEE</sequence>
<keyword evidence="1" id="KW-0132">Cell division</keyword>
<comment type="caution">
    <text evidence="1">The sequence shown here is derived from an EMBL/GenBank/DDBJ whole genome shotgun (WGS) entry which is preliminary data.</text>
</comment>